<dbReference type="STRING" id="211165.GCA_000317285_03043"/>
<organism evidence="1 2">
    <name type="scientific">Chlorogloeopsis fritschii PCC 6912</name>
    <dbReference type="NCBI Taxonomy" id="211165"/>
    <lineage>
        <taxon>Bacteria</taxon>
        <taxon>Bacillati</taxon>
        <taxon>Cyanobacteriota</taxon>
        <taxon>Cyanophyceae</taxon>
        <taxon>Nostocales</taxon>
        <taxon>Chlorogloeopsidaceae</taxon>
        <taxon>Chlorogloeopsis</taxon>
    </lineage>
</organism>
<dbReference type="Proteomes" id="UP000268857">
    <property type="component" value="Unassembled WGS sequence"/>
</dbReference>
<accession>A0A433NNF8</accession>
<reference evidence="1 2" key="1">
    <citation type="journal article" date="2019" name="Genome Biol. Evol.">
        <title>Day and night: Metabolic profiles and evolutionary relationships of six axenic non-marine cyanobacteria.</title>
        <authorList>
            <person name="Will S.E."/>
            <person name="Henke P."/>
            <person name="Boedeker C."/>
            <person name="Huang S."/>
            <person name="Brinkmann H."/>
            <person name="Rohde M."/>
            <person name="Jarek M."/>
            <person name="Friedl T."/>
            <person name="Seufert S."/>
            <person name="Schumacher M."/>
            <person name="Overmann J."/>
            <person name="Neumann-Schaal M."/>
            <person name="Petersen J."/>
        </authorList>
    </citation>
    <scope>NUCLEOTIDE SEQUENCE [LARGE SCALE GENOMIC DNA]</scope>
    <source>
        <strain evidence="1 2">PCC 6912</strain>
    </source>
</reference>
<keyword evidence="2" id="KW-1185">Reference proteome</keyword>
<name>A0A433NNF8_CHLFR</name>
<proteinExistence type="predicted"/>
<comment type="caution">
    <text evidence="1">The sequence shown here is derived from an EMBL/GenBank/DDBJ whole genome shotgun (WGS) entry which is preliminary data.</text>
</comment>
<dbReference type="AlphaFoldDB" id="A0A433NNF8"/>
<sequence>MTIHLHSFIGIGKCYIQVENQAHHITGILRKITNYSHNKYKKPLLEVADSAYFECEEEGTITYYEAKGSDAATSGIWTYLIYDCKENEEKVFRDLSIDTSTKSLQELLAGQSLVQNTTDIYEYLKYQLYESEYLDVRLPRDWDTPQGKEIANLLLEEFKALNSLSLFAEDAGKKYTRIVINKFIQIGWEVLENGGTSKDFECCQHDILKKIKIDDIANLIIAYNDYRLWQAALPSKSKAVEYAFHAALNLLCRIQE</sequence>
<dbReference type="RefSeq" id="WP_016872677.1">
    <property type="nucleotide sequence ID" value="NZ_AJLN01000084.1"/>
</dbReference>
<protein>
    <submittedName>
        <fullName evidence="1">Uncharacterized protein</fullName>
    </submittedName>
</protein>
<dbReference type="EMBL" id="RSCJ01000003">
    <property type="protein sequence ID" value="RUR84891.1"/>
    <property type="molecule type" value="Genomic_DNA"/>
</dbReference>
<gene>
    <name evidence="1" type="ORF">PCC6912_10070</name>
</gene>
<evidence type="ECO:0000313" key="2">
    <source>
        <dbReference type="Proteomes" id="UP000268857"/>
    </source>
</evidence>
<evidence type="ECO:0000313" key="1">
    <source>
        <dbReference type="EMBL" id="RUR84891.1"/>
    </source>
</evidence>
<dbReference type="OrthoDB" id="513115at2"/>